<accession>A0A345NQF6</accession>
<dbReference type="AlphaFoldDB" id="A0A345NQF6"/>
<dbReference type="OrthoDB" id="3218604at2"/>
<keyword evidence="2" id="KW-0472">Membrane</keyword>
<feature type="transmembrane region" description="Helical" evidence="2">
    <location>
        <begin position="131"/>
        <end position="151"/>
    </location>
</feature>
<name>A0A345NQF6_9MICO</name>
<organism evidence="3 4">
    <name type="scientific">Ornithinimicrobium avium</name>
    <dbReference type="NCBI Taxonomy" id="2283195"/>
    <lineage>
        <taxon>Bacteria</taxon>
        <taxon>Bacillati</taxon>
        <taxon>Actinomycetota</taxon>
        <taxon>Actinomycetes</taxon>
        <taxon>Micrococcales</taxon>
        <taxon>Ornithinimicrobiaceae</taxon>
        <taxon>Ornithinimicrobium</taxon>
    </lineage>
</organism>
<reference evidence="3 4" key="1">
    <citation type="submission" date="2018-07" db="EMBL/GenBank/DDBJ databases">
        <title>Complete genome sequencing of Ornithinimicrobium sp. AMA3305.</title>
        <authorList>
            <person name="Bae J.-W."/>
        </authorList>
    </citation>
    <scope>NUCLEOTIDE SEQUENCE [LARGE SCALE GENOMIC DNA]</scope>
    <source>
        <strain evidence="3 4">AMA3305</strain>
    </source>
</reference>
<dbReference type="RefSeq" id="WP_114929444.1">
    <property type="nucleotide sequence ID" value="NZ_CP031229.1"/>
</dbReference>
<evidence type="ECO:0000256" key="2">
    <source>
        <dbReference type="SAM" id="Phobius"/>
    </source>
</evidence>
<dbReference type="EMBL" id="CP031229">
    <property type="protein sequence ID" value="AXH97264.1"/>
    <property type="molecule type" value="Genomic_DNA"/>
</dbReference>
<protein>
    <submittedName>
        <fullName evidence="3">Uncharacterized protein</fullName>
    </submittedName>
</protein>
<dbReference type="KEGG" id="orn:DV701_15100"/>
<evidence type="ECO:0000313" key="4">
    <source>
        <dbReference type="Proteomes" id="UP000253790"/>
    </source>
</evidence>
<keyword evidence="2" id="KW-1133">Transmembrane helix</keyword>
<dbReference type="Proteomes" id="UP000253790">
    <property type="component" value="Chromosome"/>
</dbReference>
<keyword evidence="4" id="KW-1185">Reference proteome</keyword>
<evidence type="ECO:0000256" key="1">
    <source>
        <dbReference type="SAM" id="MobiDB-lite"/>
    </source>
</evidence>
<keyword evidence="2" id="KW-0812">Transmembrane</keyword>
<evidence type="ECO:0000313" key="3">
    <source>
        <dbReference type="EMBL" id="AXH97264.1"/>
    </source>
</evidence>
<feature type="transmembrane region" description="Helical" evidence="2">
    <location>
        <begin position="6"/>
        <end position="22"/>
    </location>
</feature>
<gene>
    <name evidence="3" type="ORF">DV701_15100</name>
</gene>
<feature type="transmembrane region" description="Helical" evidence="2">
    <location>
        <begin position="106"/>
        <end position="125"/>
    </location>
</feature>
<sequence length="308" mass="32536">MSSLVFVVIVAVWAVYLVQHWVRRRDHLATARSVDRFSEAMRVLERRRELPAPEVDAAPRSYAASPLRPARPGRPEVVVKNGAHGATAVAPSAAYRRTRATARVRGAVLLIGSLAMMTLVTLSVVGVLGRWWAVAGVGVAAVALVLVRWSVATAAAGAPAGARPRPANRPVTRVHHPAARVERLAATGAADHQFAAQSLAVTLRSPARRDAVVAPAAASAPAPYDAAPYDVVEVEAGLRPSRPAEPAAPVVQPTDGTWSPVPVPPPTYTLKAPARRGELRGSVSLPADGTEMALEEEFEDLPRIDLVG</sequence>
<feature type="region of interest" description="Disordered" evidence="1">
    <location>
        <begin position="241"/>
        <end position="263"/>
    </location>
</feature>
<proteinExistence type="predicted"/>